<dbReference type="EMBL" id="FOLL01000007">
    <property type="protein sequence ID" value="SFC27475.1"/>
    <property type="molecule type" value="Genomic_DNA"/>
</dbReference>
<dbReference type="InterPro" id="IPR010994">
    <property type="entry name" value="RuvA_2-like"/>
</dbReference>
<evidence type="ECO:0000256" key="1">
    <source>
        <dbReference type="ARBA" id="ARBA00006525"/>
    </source>
</evidence>
<dbReference type="InterPro" id="IPR041614">
    <property type="entry name" value="DprA_WH"/>
</dbReference>
<accession>A0A1I1HUJ3</accession>
<dbReference type="InterPro" id="IPR003583">
    <property type="entry name" value="Hlx-hairpin-Hlx_DNA-bd_motif"/>
</dbReference>
<evidence type="ECO:0000259" key="2">
    <source>
        <dbReference type="SMART" id="SM00278"/>
    </source>
</evidence>
<sequence length="365" mass="39310">MNLLHYIALTKVRGIGPVIGRHLIDYFGDAATVFTAPARELMAIPGIGPRLAESITDARALHEAENELSFIEKHSIQALVWGTPDYPKRLAECSDAPLLLYYKGVADLNASPTVSIVGTRNATAYGKSICTALVGDLKPYRPVIVSGLAYGIDSCAHRAALEHDIPTIGVLGHGLDRIYPAANRGMAAKMLECGGLLTEFPSGTTPDRQNFPMRNRIIAGLADVTIVVEAAHKGGALITAEIANTYNRDVCAFPGNVGQASSAGCNYLIKTNRAHLITGARDVEYLMNWEPQSQPTVSQTQLLQTTLTDAEQEAYKIIQEAGKIGVDDLSSTLQWPQSKLAITLLEMEMKGVITALPGKVYRIIS</sequence>
<protein>
    <submittedName>
        <fullName evidence="3">DNA processing protein</fullName>
    </submittedName>
</protein>
<gene>
    <name evidence="3" type="ORF">SAMN05421747_107119</name>
</gene>
<dbReference type="GO" id="GO:0009294">
    <property type="term" value="P:DNA-mediated transformation"/>
    <property type="evidence" value="ECO:0007669"/>
    <property type="project" value="InterPro"/>
</dbReference>
<proteinExistence type="inferred from homology"/>
<dbReference type="GO" id="GO:0006281">
    <property type="term" value="P:DNA repair"/>
    <property type="evidence" value="ECO:0007669"/>
    <property type="project" value="InterPro"/>
</dbReference>
<dbReference type="InterPro" id="IPR057666">
    <property type="entry name" value="DrpA_SLOG"/>
</dbReference>
<feature type="domain" description="Helix-hairpin-helix DNA-binding motif class 1" evidence="2">
    <location>
        <begin position="39"/>
        <end position="58"/>
    </location>
</feature>
<dbReference type="InterPro" id="IPR036388">
    <property type="entry name" value="WH-like_DNA-bd_sf"/>
</dbReference>
<dbReference type="Proteomes" id="UP000199577">
    <property type="component" value="Unassembled WGS sequence"/>
</dbReference>
<evidence type="ECO:0000313" key="3">
    <source>
        <dbReference type="EMBL" id="SFC27475.1"/>
    </source>
</evidence>
<dbReference type="InterPro" id="IPR003488">
    <property type="entry name" value="DprA"/>
</dbReference>
<comment type="similarity">
    <text evidence="1">Belongs to the DprA/Smf family.</text>
</comment>
<dbReference type="PANTHER" id="PTHR43022:SF1">
    <property type="entry name" value="PROTEIN SMF"/>
    <property type="match status" value="1"/>
</dbReference>
<dbReference type="SUPFAM" id="SSF47781">
    <property type="entry name" value="RuvA domain 2-like"/>
    <property type="match status" value="1"/>
</dbReference>
<evidence type="ECO:0000313" key="4">
    <source>
        <dbReference type="Proteomes" id="UP000199577"/>
    </source>
</evidence>
<dbReference type="PANTHER" id="PTHR43022">
    <property type="entry name" value="PROTEIN SMF"/>
    <property type="match status" value="1"/>
</dbReference>
<dbReference type="OrthoDB" id="9785707at2"/>
<dbReference type="Gene3D" id="3.40.50.450">
    <property type="match status" value="1"/>
</dbReference>
<name>A0A1I1HUJ3_9SPHI</name>
<dbReference type="NCBIfam" id="TIGR00732">
    <property type="entry name" value="dprA"/>
    <property type="match status" value="1"/>
</dbReference>
<dbReference type="GO" id="GO:0003677">
    <property type="term" value="F:DNA binding"/>
    <property type="evidence" value="ECO:0007669"/>
    <property type="project" value="InterPro"/>
</dbReference>
<feature type="domain" description="Helix-hairpin-helix DNA-binding motif class 1" evidence="2">
    <location>
        <begin position="7"/>
        <end position="26"/>
    </location>
</feature>
<dbReference type="Gene3D" id="1.10.10.10">
    <property type="entry name" value="Winged helix-like DNA-binding domain superfamily/Winged helix DNA-binding domain"/>
    <property type="match status" value="1"/>
</dbReference>
<dbReference type="STRING" id="623281.SAMN05421747_107119"/>
<dbReference type="Pfam" id="PF17782">
    <property type="entry name" value="WHD_DprA"/>
    <property type="match status" value="1"/>
</dbReference>
<organism evidence="3 4">
    <name type="scientific">Parapedobacter composti</name>
    <dbReference type="NCBI Taxonomy" id="623281"/>
    <lineage>
        <taxon>Bacteria</taxon>
        <taxon>Pseudomonadati</taxon>
        <taxon>Bacteroidota</taxon>
        <taxon>Sphingobacteriia</taxon>
        <taxon>Sphingobacteriales</taxon>
        <taxon>Sphingobacteriaceae</taxon>
        <taxon>Parapedobacter</taxon>
    </lineage>
</organism>
<reference evidence="3 4" key="1">
    <citation type="submission" date="2016-10" db="EMBL/GenBank/DDBJ databases">
        <authorList>
            <person name="de Groot N.N."/>
        </authorList>
    </citation>
    <scope>NUCLEOTIDE SEQUENCE [LARGE SCALE GENOMIC DNA]</scope>
    <source>
        <strain evidence="3 4">DSM 22900</strain>
    </source>
</reference>
<dbReference type="Pfam" id="PF14520">
    <property type="entry name" value="HHH_5"/>
    <property type="match status" value="1"/>
</dbReference>
<dbReference type="SMART" id="SM00278">
    <property type="entry name" value="HhH1"/>
    <property type="match status" value="2"/>
</dbReference>
<dbReference type="SUPFAM" id="SSF102405">
    <property type="entry name" value="MCP/YpsA-like"/>
    <property type="match status" value="1"/>
</dbReference>
<dbReference type="AlphaFoldDB" id="A0A1I1HUJ3"/>
<keyword evidence="4" id="KW-1185">Reference proteome</keyword>
<dbReference type="Pfam" id="PF02481">
    <property type="entry name" value="DNA_processg_A"/>
    <property type="match status" value="1"/>
</dbReference>